<comment type="similarity">
    <text evidence="2">Belongs to the class-V pyridoxal-phosphate-dependent aminotransferase family. NifS/IscS subfamily.</text>
</comment>
<keyword evidence="6" id="KW-0411">Iron-sulfur</keyword>
<gene>
    <name evidence="8" type="ORF">SAMN05421677_10153</name>
</gene>
<dbReference type="STRING" id="240303.SAMN05421677_10153"/>
<reference evidence="9" key="1">
    <citation type="submission" date="2016-10" db="EMBL/GenBank/DDBJ databases">
        <authorList>
            <person name="Varghese N."/>
            <person name="Submissions S."/>
        </authorList>
    </citation>
    <scope>NUCLEOTIDE SEQUENCE [LARGE SCALE GENOMIC DNA]</scope>
    <source>
        <strain evidence="9">CGMCC 1.3703</strain>
    </source>
</reference>
<evidence type="ECO:0000256" key="2">
    <source>
        <dbReference type="ARBA" id="ARBA00006490"/>
    </source>
</evidence>
<dbReference type="InterPro" id="IPR015424">
    <property type="entry name" value="PyrdxlP-dep_Trfase"/>
</dbReference>
<evidence type="ECO:0000256" key="4">
    <source>
        <dbReference type="ARBA" id="ARBA00022898"/>
    </source>
</evidence>
<dbReference type="RefSeq" id="WP_089650515.1">
    <property type="nucleotide sequence ID" value="NZ_FNIZ01000001.1"/>
</dbReference>
<comment type="cofactor">
    <cofactor evidence="1">
        <name>pyridoxal 5'-phosphate</name>
        <dbReference type="ChEBI" id="CHEBI:597326"/>
    </cofactor>
</comment>
<dbReference type="InterPro" id="IPR016454">
    <property type="entry name" value="Cysteine_dSase"/>
</dbReference>
<dbReference type="PANTHER" id="PTHR11601:SF50">
    <property type="entry name" value="CYSTEINE DESULFURASE ISCS 2-RELATED"/>
    <property type="match status" value="1"/>
</dbReference>
<dbReference type="InterPro" id="IPR015421">
    <property type="entry name" value="PyrdxlP-dep_Trfase_major"/>
</dbReference>
<dbReference type="GO" id="GO:0046872">
    <property type="term" value="F:metal ion binding"/>
    <property type="evidence" value="ECO:0007669"/>
    <property type="project" value="UniProtKB-KW"/>
</dbReference>
<evidence type="ECO:0000313" key="8">
    <source>
        <dbReference type="EMBL" id="SDN75621.1"/>
    </source>
</evidence>
<evidence type="ECO:0000256" key="3">
    <source>
        <dbReference type="ARBA" id="ARBA00022723"/>
    </source>
</evidence>
<dbReference type="GO" id="GO:0051536">
    <property type="term" value="F:iron-sulfur cluster binding"/>
    <property type="evidence" value="ECO:0007669"/>
    <property type="project" value="UniProtKB-KW"/>
</dbReference>
<keyword evidence="3" id="KW-0479">Metal-binding</keyword>
<dbReference type="Pfam" id="PF00266">
    <property type="entry name" value="Aminotran_5"/>
    <property type="match status" value="1"/>
</dbReference>
<dbReference type="PIRSF" id="PIRSF005572">
    <property type="entry name" value="NifS"/>
    <property type="match status" value="1"/>
</dbReference>
<keyword evidence="4" id="KW-0663">Pyridoxal phosphate</keyword>
<dbReference type="Gene3D" id="3.90.1150.10">
    <property type="entry name" value="Aspartate Aminotransferase, domain 1"/>
    <property type="match status" value="1"/>
</dbReference>
<evidence type="ECO:0000313" key="9">
    <source>
        <dbReference type="Proteomes" id="UP000198860"/>
    </source>
</evidence>
<evidence type="ECO:0000256" key="1">
    <source>
        <dbReference type="ARBA" id="ARBA00001933"/>
    </source>
</evidence>
<feature type="domain" description="Aminotransferase class V" evidence="7">
    <location>
        <begin position="2"/>
        <end position="363"/>
    </location>
</feature>
<dbReference type="FunFam" id="3.40.640.10:FF:000084">
    <property type="entry name" value="IscS-like cysteine desulfurase"/>
    <property type="match status" value="1"/>
</dbReference>
<evidence type="ECO:0000256" key="6">
    <source>
        <dbReference type="ARBA" id="ARBA00023014"/>
    </source>
</evidence>
<proteinExistence type="inferred from homology"/>
<evidence type="ECO:0000256" key="5">
    <source>
        <dbReference type="ARBA" id="ARBA00023004"/>
    </source>
</evidence>
<keyword evidence="9" id="KW-1185">Reference proteome</keyword>
<accession>A0A1H0E052</accession>
<protein>
    <submittedName>
        <fullName evidence="8">Cysteine desulfurase</fullName>
    </submittedName>
</protein>
<evidence type="ECO:0000259" key="7">
    <source>
        <dbReference type="Pfam" id="PF00266"/>
    </source>
</evidence>
<sequence>MIYLDNSATTHPHYEVLESFQKVADQYFANPSSVHRFGSEAERLLDRSRKQAAQLLSVDPQEVIFTSGGTEGNNMAIKGIALQHQNRGKHLVTTLIEHPSVMEAFKALETLGFEVTYINVDQNGKVNPEDIQQALRDDTILVSVMSVNNELGTIQPVQKIGELLKAYPKVFFHVDHVQGLGKIELSVKEWGIDLCTLSGHKIHGLKGTGALLMQKHVRVFPLLHGGSQEAEVRAGTENLPGTVAFVKALRLLHEDHKQKVNHLRRMRTILWEGLMLRDYCKINSPEDGAPHIINFSIPGYKPEVIIHALGEEGIFISTKSACSSKQPDVSAVLKACNLDYERTTSALRVSLSTTNEKDEIDLFLKKLDQTVENLQATMG</sequence>
<dbReference type="PANTHER" id="PTHR11601">
    <property type="entry name" value="CYSTEINE DESULFURYLASE FAMILY MEMBER"/>
    <property type="match status" value="1"/>
</dbReference>
<dbReference type="AlphaFoldDB" id="A0A1H0E052"/>
<keyword evidence="5" id="KW-0408">Iron</keyword>
<name>A0A1H0E052_HALAD</name>
<dbReference type="Proteomes" id="UP000198860">
    <property type="component" value="Unassembled WGS sequence"/>
</dbReference>
<dbReference type="InterPro" id="IPR000192">
    <property type="entry name" value="Aminotrans_V_dom"/>
</dbReference>
<dbReference type="OrthoDB" id="9808002at2"/>
<dbReference type="SUPFAM" id="SSF53383">
    <property type="entry name" value="PLP-dependent transferases"/>
    <property type="match status" value="1"/>
</dbReference>
<organism evidence="8 9">
    <name type="scientific">Halobacillus aidingensis</name>
    <dbReference type="NCBI Taxonomy" id="240303"/>
    <lineage>
        <taxon>Bacteria</taxon>
        <taxon>Bacillati</taxon>
        <taxon>Bacillota</taxon>
        <taxon>Bacilli</taxon>
        <taxon>Bacillales</taxon>
        <taxon>Bacillaceae</taxon>
        <taxon>Halobacillus</taxon>
    </lineage>
</organism>
<dbReference type="EMBL" id="FNIZ01000001">
    <property type="protein sequence ID" value="SDN75621.1"/>
    <property type="molecule type" value="Genomic_DNA"/>
</dbReference>
<dbReference type="Gene3D" id="3.40.640.10">
    <property type="entry name" value="Type I PLP-dependent aspartate aminotransferase-like (Major domain)"/>
    <property type="match status" value="1"/>
</dbReference>
<dbReference type="InterPro" id="IPR015422">
    <property type="entry name" value="PyrdxlP-dep_Trfase_small"/>
</dbReference>
<dbReference type="Gene3D" id="1.10.260.50">
    <property type="match status" value="1"/>
</dbReference>
<dbReference type="GO" id="GO:0031071">
    <property type="term" value="F:cysteine desulfurase activity"/>
    <property type="evidence" value="ECO:0007669"/>
    <property type="project" value="UniProtKB-ARBA"/>
</dbReference>